<evidence type="ECO:0000313" key="1">
    <source>
        <dbReference type="EMBL" id="CAB4133162.1"/>
    </source>
</evidence>
<organism evidence="1">
    <name type="scientific">uncultured Caudovirales phage</name>
    <dbReference type="NCBI Taxonomy" id="2100421"/>
    <lineage>
        <taxon>Viruses</taxon>
        <taxon>Duplodnaviria</taxon>
        <taxon>Heunggongvirae</taxon>
        <taxon>Uroviricota</taxon>
        <taxon>Caudoviricetes</taxon>
        <taxon>Peduoviridae</taxon>
        <taxon>Maltschvirus</taxon>
        <taxon>Maltschvirus maltsch</taxon>
    </lineage>
</organism>
<sequence length="59" mass="6842">MKKIFIAMAETQDMDRVFGNAYTTYEKAADAAKEMVKEIEGNMDWKLIPLVEEIELIEE</sequence>
<proteinExistence type="predicted"/>
<dbReference type="EMBL" id="LR796274">
    <property type="protein sequence ID" value="CAB4133162.1"/>
    <property type="molecule type" value="Genomic_DNA"/>
</dbReference>
<reference evidence="1" key="1">
    <citation type="submission" date="2020-04" db="EMBL/GenBank/DDBJ databases">
        <authorList>
            <person name="Chiriac C."/>
            <person name="Salcher M."/>
            <person name="Ghai R."/>
            <person name="Kavagutti S V."/>
        </authorList>
    </citation>
    <scope>NUCLEOTIDE SEQUENCE</scope>
</reference>
<protein>
    <submittedName>
        <fullName evidence="1">Uncharacterized protein</fullName>
    </submittedName>
</protein>
<gene>
    <name evidence="1" type="ORF">UFOVP257_61</name>
</gene>
<accession>A0A6J5LHX8</accession>
<name>A0A6J5LHX8_9CAUD</name>